<dbReference type="Proteomes" id="UP000607653">
    <property type="component" value="Unassembled WGS sequence"/>
</dbReference>
<keyword evidence="2" id="KW-1133">Transmembrane helix</keyword>
<organism evidence="3 4">
    <name type="scientific">Nelumbo nucifera</name>
    <name type="common">Sacred lotus</name>
    <dbReference type="NCBI Taxonomy" id="4432"/>
    <lineage>
        <taxon>Eukaryota</taxon>
        <taxon>Viridiplantae</taxon>
        <taxon>Streptophyta</taxon>
        <taxon>Embryophyta</taxon>
        <taxon>Tracheophyta</taxon>
        <taxon>Spermatophyta</taxon>
        <taxon>Magnoliopsida</taxon>
        <taxon>Proteales</taxon>
        <taxon>Nelumbonaceae</taxon>
        <taxon>Nelumbo</taxon>
    </lineage>
</organism>
<name>A0A822YP94_NELNU</name>
<reference evidence="3 4" key="1">
    <citation type="journal article" date="2020" name="Mol. Biol. Evol.">
        <title>Distinct Expression and Methylation Patterns for Genes with Different Fates following a Single Whole-Genome Duplication in Flowering Plants.</title>
        <authorList>
            <person name="Shi T."/>
            <person name="Rahmani R.S."/>
            <person name="Gugger P.F."/>
            <person name="Wang M."/>
            <person name="Li H."/>
            <person name="Zhang Y."/>
            <person name="Li Z."/>
            <person name="Wang Q."/>
            <person name="Van de Peer Y."/>
            <person name="Marchal K."/>
            <person name="Chen J."/>
        </authorList>
    </citation>
    <scope>NUCLEOTIDE SEQUENCE [LARGE SCALE GENOMIC DNA]</scope>
    <source>
        <tissue evidence="3">Leaf</tissue>
    </source>
</reference>
<evidence type="ECO:0000313" key="3">
    <source>
        <dbReference type="EMBL" id="DAD31088.1"/>
    </source>
</evidence>
<dbReference type="EMBL" id="DUZY01000003">
    <property type="protein sequence ID" value="DAD31088.1"/>
    <property type="molecule type" value="Genomic_DNA"/>
</dbReference>
<dbReference type="AlphaFoldDB" id="A0A822YP94"/>
<evidence type="ECO:0000256" key="1">
    <source>
        <dbReference type="SAM" id="MobiDB-lite"/>
    </source>
</evidence>
<feature type="region of interest" description="Disordered" evidence="1">
    <location>
        <begin position="15"/>
        <end position="49"/>
    </location>
</feature>
<comment type="caution">
    <text evidence="3">The sequence shown here is derived from an EMBL/GenBank/DDBJ whole genome shotgun (WGS) entry which is preliminary data.</text>
</comment>
<evidence type="ECO:0000313" key="4">
    <source>
        <dbReference type="Proteomes" id="UP000607653"/>
    </source>
</evidence>
<keyword evidence="2" id="KW-0812">Transmembrane</keyword>
<gene>
    <name evidence="3" type="ORF">HUJ06_009939</name>
</gene>
<keyword evidence="4" id="KW-1185">Reference proteome</keyword>
<proteinExistence type="predicted"/>
<protein>
    <submittedName>
        <fullName evidence="3">Uncharacterized protein</fullName>
    </submittedName>
</protein>
<accession>A0A822YP94</accession>
<keyword evidence="2" id="KW-0472">Membrane</keyword>
<feature type="transmembrane region" description="Helical" evidence="2">
    <location>
        <begin position="70"/>
        <end position="92"/>
    </location>
</feature>
<sequence>MSVVVREGQCFSRCRHTSSGKHGGGGGGREDTVEVGNENTSGSGKFNEDGDAEREQIFQGFYHYVHLFNLLSNGVLAFCQHVSLFFFFMDFWRILDRSFHS</sequence>
<evidence type="ECO:0000256" key="2">
    <source>
        <dbReference type="SAM" id="Phobius"/>
    </source>
</evidence>